<evidence type="ECO:0000313" key="1">
    <source>
        <dbReference type="EMBL" id="SCY48103.1"/>
    </source>
</evidence>
<dbReference type="RefSeq" id="WP_090742382.1">
    <property type="nucleotide sequence ID" value="NZ_FMVT01000005.1"/>
</dbReference>
<accession>A0A1G5G9C1</accession>
<gene>
    <name evidence="1" type="ORF">SAMN05660710_01667</name>
</gene>
<proteinExistence type="predicted"/>
<evidence type="ECO:0008006" key="3">
    <source>
        <dbReference type="Google" id="ProtNLM"/>
    </source>
</evidence>
<organism evidence="1 2">
    <name type="scientific">Paracoccus tibetensis</name>
    <dbReference type="NCBI Taxonomy" id="336292"/>
    <lineage>
        <taxon>Bacteria</taxon>
        <taxon>Pseudomonadati</taxon>
        <taxon>Pseudomonadota</taxon>
        <taxon>Alphaproteobacteria</taxon>
        <taxon>Rhodobacterales</taxon>
        <taxon>Paracoccaceae</taxon>
        <taxon>Paracoccus</taxon>
    </lineage>
</organism>
<protein>
    <recommendedName>
        <fullName evidence="3">Translation initiation factor 2</fullName>
    </recommendedName>
</protein>
<keyword evidence="2" id="KW-1185">Reference proteome</keyword>
<dbReference type="EMBL" id="FMVT01000005">
    <property type="protein sequence ID" value="SCY48103.1"/>
    <property type="molecule type" value="Genomic_DNA"/>
</dbReference>
<dbReference type="Proteomes" id="UP000199502">
    <property type="component" value="Unassembled WGS sequence"/>
</dbReference>
<dbReference type="AlphaFoldDB" id="A0A1G5G9C1"/>
<reference evidence="1 2" key="1">
    <citation type="submission" date="2016-10" db="EMBL/GenBank/DDBJ databases">
        <authorList>
            <person name="de Groot N.N."/>
        </authorList>
    </citation>
    <scope>NUCLEOTIDE SEQUENCE [LARGE SCALE GENOMIC DNA]</scope>
    <source>
        <strain evidence="1 2">CGMCC 1.8925</strain>
    </source>
</reference>
<sequence length="42" mass="4543">MIRTISIGSYISIQGFFEGLAANGNILVRVGSRTYEGKPIGR</sequence>
<dbReference type="STRING" id="336292.SAMN05660710_01667"/>
<name>A0A1G5G9C1_9RHOB</name>
<evidence type="ECO:0000313" key="2">
    <source>
        <dbReference type="Proteomes" id="UP000199502"/>
    </source>
</evidence>